<dbReference type="Gene3D" id="3.30.460.10">
    <property type="entry name" value="Beta Polymerase, domain 2"/>
    <property type="match status" value="1"/>
</dbReference>
<feature type="domain" description="HD" evidence="11">
    <location>
        <begin position="268"/>
        <end position="383"/>
    </location>
</feature>
<dbReference type="GO" id="GO:0046872">
    <property type="term" value="F:metal ion binding"/>
    <property type="evidence" value="ECO:0007669"/>
    <property type="project" value="UniProtKB-KW"/>
</dbReference>
<dbReference type="GO" id="GO:0000166">
    <property type="term" value="F:nucleotide binding"/>
    <property type="evidence" value="ECO:0007669"/>
    <property type="project" value="UniProtKB-KW"/>
</dbReference>
<dbReference type="SUPFAM" id="SSF81301">
    <property type="entry name" value="Nucleotidyltransferase"/>
    <property type="match status" value="1"/>
</dbReference>
<organism evidence="13 14">
    <name type="scientific">Candidatus Staskawiczbacteria bacterium RIFCSPHIGHO2_02_FULL_33_16</name>
    <dbReference type="NCBI Taxonomy" id="1802204"/>
    <lineage>
        <taxon>Bacteria</taxon>
        <taxon>Candidatus Staskawicziibacteriota</taxon>
    </lineage>
</organism>
<feature type="domain" description="Poly A polymerase head" evidence="10">
    <location>
        <begin position="21"/>
        <end position="164"/>
    </location>
</feature>
<dbReference type="SUPFAM" id="SSF81891">
    <property type="entry name" value="Poly A polymerase C-terminal region-like"/>
    <property type="match status" value="1"/>
</dbReference>
<dbReference type="InterPro" id="IPR043519">
    <property type="entry name" value="NT_sf"/>
</dbReference>
<dbReference type="EMBL" id="MHOQ01000022">
    <property type="protein sequence ID" value="OGZ66778.1"/>
    <property type="molecule type" value="Genomic_DNA"/>
</dbReference>
<evidence type="ECO:0008006" key="15">
    <source>
        <dbReference type="Google" id="ProtNLM"/>
    </source>
</evidence>
<evidence type="ECO:0000256" key="5">
    <source>
        <dbReference type="ARBA" id="ARBA00022723"/>
    </source>
</evidence>
<dbReference type="Gene3D" id="1.10.3090.10">
    <property type="entry name" value="cca-adding enzyme, domain 2"/>
    <property type="match status" value="1"/>
</dbReference>
<keyword evidence="5" id="KW-0479">Metal-binding</keyword>
<comment type="similarity">
    <text evidence="8">Belongs to the tRNA nucleotidyltransferase/poly(A) polymerase family.</text>
</comment>
<dbReference type="PANTHER" id="PTHR46173:SF1">
    <property type="entry name" value="CCA TRNA NUCLEOTIDYLTRANSFERASE 1, MITOCHONDRIAL"/>
    <property type="match status" value="1"/>
</dbReference>
<dbReference type="Proteomes" id="UP000179183">
    <property type="component" value="Unassembled WGS sequence"/>
</dbReference>
<keyword evidence="7" id="KW-0460">Magnesium</keyword>
<reference evidence="13 14" key="1">
    <citation type="journal article" date="2016" name="Nat. Commun.">
        <title>Thousands of microbial genomes shed light on interconnected biogeochemical processes in an aquifer system.</title>
        <authorList>
            <person name="Anantharaman K."/>
            <person name="Brown C.T."/>
            <person name="Hug L.A."/>
            <person name="Sharon I."/>
            <person name="Castelle C.J."/>
            <person name="Probst A.J."/>
            <person name="Thomas B.C."/>
            <person name="Singh A."/>
            <person name="Wilkins M.J."/>
            <person name="Karaoz U."/>
            <person name="Brodie E.L."/>
            <person name="Williams K.H."/>
            <person name="Hubbard S.S."/>
            <person name="Banfield J.F."/>
        </authorList>
    </citation>
    <scope>NUCLEOTIDE SEQUENCE [LARGE SCALE GENOMIC DNA]</scope>
</reference>
<evidence type="ECO:0000259" key="10">
    <source>
        <dbReference type="Pfam" id="PF01743"/>
    </source>
</evidence>
<name>A0A1G2HY85_9BACT</name>
<dbReference type="InterPro" id="IPR006674">
    <property type="entry name" value="HD_domain"/>
</dbReference>
<proteinExistence type="inferred from homology"/>
<evidence type="ECO:0000313" key="13">
    <source>
        <dbReference type="EMBL" id="OGZ66778.1"/>
    </source>
</evidence>
<keyword evidence="3" id="KW-0819">tRNA processing</keyword>
<keyword evidence="8" id="KW-0694">RNA-binding</keyword>
<dbReference type="GO" id="GO:0008033">
    <property type="term" value="P:tRNA processing"/>
    <property type="evidence" value="ECO:0007669"/>
    <property type="project" value="UniProtKB-KW"/>
</dbReference>
<comment type="caution">
    <text evidence="13">The sequence shown here is derived from an EMBL/GenBank/DDBJ whole genome shotgun (WGS) entry which is preliminary data.</text>
</comment>
<dbReference type="Pfam" id="PF01743">
    <property type="entry name" value="PolyA_pol"/>
    <property type="match status" value="1"/>
</dbReference>
<accession>A0A1G2HY85</accession>
<dbReference type="InterPro" id="IPR050264">
    <property type="entry name" value="Bact_CCA-adding_enz_type3_sf"/>
</dbReference>
<evidence type="ECO:0000256" key="4">
    <source>
        <dbReference type="ARBA" id="ARBA00022695"/>
    </source>
</evidence>
<evidence type="ECO:0000256" key="9">
    <source>
        <dbReference type="SAM" id="MobiDB-lite"/>
    </source>
</evidence>
<dbReference type="Gene3D" id="1.10.246.80">
    <property type="match status" value="1"/>
</dbReference>
<evidence type="ECO:0000256" key="1">
    <source>
        <dbReference type="ARBA" id="ARBA00001946"/>
    </source>
</evidence>
<dbReference type="CDD" id="cd05398">
    <property type="entry name" value="NT_ClassII-CCAase"/>
    <property type="match status" value="1"/>
</dbReference>
<dbReference type="Pfam" id="PF12627">
    <property type="entry name" value="PolyA_pol_RNAbd"/>
    <property type="match status" value="1"/>
</dbReference>
<evidence type="ECO:0000313" key="14">
    <source>
        <dbReference type="Proteomes" id="UP000179183"/>
    </source>
</evidence>
<keyword evidence="2 8" id="KW-0808">Transferase</keyword>
<gene>
    <name evidence="13" type="ORF">A3D34_03655</name>
</gene>
<keyword evidence="4" id="KW-0548">Nucleotidyltransferase</keyword>
<evidence type="ECO:0000256" key="8">
    <source>
        <dbReference type="RuleBase" id="RU003953"/>
    </source>
</evidence>
<evidence type="ECO:0000259" key="11">
    <source>
        <dbReference type="Pfam" id="PF01966"/>
    </source>
</evidence>
<dbReference type="InterPro" id="IPR032828">
    <property type="entry name" value="PolyA_RNA-bd"/>
</dbReference>
<evidence type="ECO:0000256" key="2">
    <source>
        <dbReference type="ARBA" id="ARBA00022679"/>
    </source>
</evidence>
<dbReference type="NCBIfam" id="TIGR00277">
    <property type="entry name" value="HDIG"/>
    <property type="match status" value="1"/>
</dbReference>
<sequence length="501" mass="57642">MTIPNEVKIIITKLKESGFEAYIVGGCVRDFLLDSSASKEPKDWDITTNAKPEQIQKVFRDSFYENNFLTVTVRTGSKKPTLGEIEITTYRSEAKYSDKRHPDEIRFAKNLEEDLSRRDFTVNAMAIEIPNSKLQIPNKSKIQNSKFKIIDPFDGQTDLKNKIIKTVGNPEERLNEDALRILRAVRFAATLGFTIEENTAKAIKKNGIWLDAISKERIKDEFLKIIMADNASFGIELLRELDILKFIIPELQENYGVGQNKHHIYDCYQHALKALEYAAKKKFNMPVRLASLFHDIGKPRVKVGEGKESTFYNHEVLGAKMAFQILNRLKFPNKDIEKIVNLIRHHMFYYNVDEVSESSVRRLVKKVGPENMEELLQLREADRIGSGVPKAEPYKLRHLKYIIDKVSRDPISVKMLKVNGSRVMDILKIDPGPKIGWVLDILLGFVLDDPKKNTKVFLEKEIERLGKLDGALLKKMAEESKEEKNEAQTKEDKIVKSKYWV</sequence>
<dbReference type="InterPro" id="IPR006675">
    <property type="entry name" value="HDIG_dom"/>
</dbReference>
<dbReference type="CDD" id="cd00077">
    <property type="entry name" value="HDc"/>
    <property type="match status" value="1"/>
</dbReference>
<dbReference type="GO" id="GO:0000049">
    <property type="term" value="F:tRNA binding"/>
    <property type="evidence" value="ECO:0007669"/>
    <property type="project" value="TreeGrafter"/>
</dbReference>
<protein>
    <recommendedName>
        <fullName evidence="15">HD domain-containing protein</fullName>
    </recommendedName>
</protein>
<comment type="cofactor">
    <cofactor evidence="1">
        <name>Mg(2+)</name>
        <dbReference type="ChEBI" id="CHEBI:18420"/>
    </cofactor>
</comment>
<dbReference type="GO" id="GO:0016779">
    <property type="term" value="F:nucleotidyltransferase activity"/>
    <property type="evidence" value="ECO:0007669"/>
    <property type="project" value="UniProtKB-KW"/>
</dbReference>
<evidence type="ECO:0000256" key="7">
    <source>
        <dbReference type="ARBA" id="ARBA00022842"/>
    </source>
</evidence>
<feature type="region of interest" description="Disordered" evidence="9">
    <location>
        <begin position="479"/>
        <end position="501"/>
    </location>
</feature>
<feature type="domain" description="tRNA nucleotidyltransferase/poly(A) polymerase RNA and SrmB- binding" evidence="12">
    <location>
        <begin position="192"/>
        <end position="252"/>
    </location>
</feature>
<dbReference type="InterPro" id="IPR003607">
    <property type="entry name" value="HD/PDEase_dom"/>
</dbReference>
<evidence type="ECO:0000259" key="12">
    <source>
        <dbReference type="Pfam" id="PF12627"/>
    </source>
</evidence>
<evidence type="ECO:0000256" key="6">
    <source>
        <dbReference type="ARBA" id="ARBA00022741"/>
    </source>
</evidence>
<dbReference type="PANTHER" id="PTHR46173">
    <property type="entry name" value="CCA TRNA NUCLEOTIDYLTRANSFERASE 1, MITOCHONDRIAL"/>
    <property type="match status" value="1"/>
</dbReference>
<dbReference type="AlphaFoldDB" id="A0A1G2HY85"/>
<dbReference type="Pfam" id="PF01966">
    <property type="entry name" value="HD"/>
    <property type="match status" value="1"/>
</dbReference>
<evidence type="ECO:0000256" key="3">
    <source>
        <dbReference type="ARBA" id="ARBA00022694"/>
    </source>
</evidence>
<dbReference type="InterPro" id="IPR002646">
    <property type="entry name" value="PolA_pol_head_dom"/>
</dbReference>
<keyword evidence="6" id="KW-0547">Nucleotide-binding</keyword>
<feature type="compositionally biased region" description="Basic and acidic residues" evidence="9">
    <location>
        <begin position="479"/>
        <end position="495"/>
    </location>
</feature>